<evidence type="ECO:0000313" key="2">
    <source>
        <dbReference type="EMBL" id="MED6126467.1"/>
    </source>
</evidence>
<gene>
    <name evidence="2" type="ORF">PIB30_078797</name>
</gene>
<feature type="compositionally biased region" description="Low complexity" evidence="1">
    <location>
        <begin position="171"/>
        <end position="188"/>
    </location>
</feature>
<evidence type="ECO:0000256" key="1">
    <source>
        <dbReference type="SAM" id="MobiDB-lite"/>
    </source>
</evidence>
<feature type="compositionally biased region" description="Basic and acidic residues" evidence="1">
    <location>
        <begin position="69"/>
        <end position="87"/>
    </location>
</feature>
<reference evidence="2 3" key="1">
    <citation type="journal article" date="2023" name="Plants (Basel)">
        <title>Bridging the Gap: Combining Genomics and Transcriptomics Approaches to Understand Stylosanthes scabra, an Orphan Legume from the Brazilian Caatinga.</title>
        <authorList>
            <person name="Ferreira-Neto J.R.C."/>
            <person name="da Silva M.D."/>
            <person name="Binneck E."/>
            <person name="de Melo N.F."/>
            <person name="da Silva R.H."/>
            <person name="de Melo A.L.T.M."/>
            <person name="Pandolfi V."/>
            <person name="Bustamante F.O."/>
            <person name="Brasileiro-Vidal A.C."/>
            <person name="Benko-Iseppon A.M."/>
        </authorList>
    </citation>
    <scope>NUCLEOTIDE SEQUENCE [LARGE SCALE GENOMIC DNA]</scope>
    <source>
        <tissue evidence="2">Leaves</tissue>
    </source>
</reference>
<protein>
    <submittedName>
        <fullName evidence="2">Uncharacterized protein</fullName>
    </submittedName>
</protein>
<sequence length="188" mass="20823">MASKEKGKIYGPPTRASPRLAALRAQLATSALGRKPRMHVKYLTKQLAARDAPPNIGSTSQIPIAISSDSEKGDPETDSAEEPKEVAKYMPEIGPAENQDLEEEEPKGSGADRKIDPNLDSEEEEDPKEEEEEDPEEEEEPQEEHEIEEEQKEAERDPNDDYEFQDYVELAPPASANSSDDSTPSTDD</sequence>
<dbReference type="EMBL" id="JASCZI010031307">
    <property type="protein sequence ID" value="MED6126467.1"/>
    <property type="molecule type" value="Genomic_DNA"/>
</dbReference>
<dbReference type="Proteomes" id="UP001341840">
    <property type="component" value="Unassembled WGS sequence"/>
</dbReference>
<comment type="caution">
    <text evidence="2">The sequence shown here is derived from an EMBL/GenBank/DDBJ whole genome shotgun (WGS) entry which is preliminary data.</text>
</comment>
<feature type="region of interest" description="Disordered" evidence="1">
    <location>
        <begin position="46"/>
        <end position="188"/>
    </location>
</feature>
<keyword evidence="3" id="KW-1185">Reference proteome</keyword>
<proteinExistence type="predicted"/>
<evidence type="ECO:0000313" key="3">
    <source>
        <dbReference type="Proteomes" id="UP001341840"/>
    </source>
</evidence>
<name>A0ABU6RR58_9FABA</name>
<accession>A0ABU6RR58</accession>
<organism evidence="2 3">
    <name type="scientific">Stylosanthes scabra</name>
    <dbReference type="NCBI Taxonomy" id="79078"/>
    <lineage>
        <taxon>Eukaryota</taxon>
        <taxon>Viridiplantae</taxon>
        <taxon>Streptophyta</taxon>
        <taxon>Embryophyta</taxon>
        <taxon>Tracheophyta</taxon>
        <taxon>Spermatophyta</taxon>
        <taxon>Magnoliopsida</taxon>
        <taxon>eudicotyledons</taxon>
        <taxon>Gunneridae</taxon>
        <taxon>Pentapetalae</taxon>
        <taxon>rosids</taxon>
        <taxon>fabids</taxon>
        <taxon>Fabales</taxon>
        <taxon>Fabaceae</taxon>
        <taxon>Papilionoideae</taxon>
        <taxon>50 kb inversion clade</taxon>
        <taxon>dalbergioids sensu lato</taxon>
        <taxon>Dalbergieae</taxon>
        <taxon>Pterocarpus clade</taxon>
        <taxon>Stylosanthes</taxon>
    </lineage>
</organism>
<feature type="compositionally biased region" description="Basic and acidic residues" evidence="1">
    <location>
        <begin position="106"/>
        <end position="117"/>
    </location>
</feature>
<feature type="compositionally biased region" description="Acidic residues" evidence="1">
    <location>
        <begin position="119"/>
        <end position="152"/>
    </location>
</feature>